<dbReference type="SUPFAM" id="SSF82895">
    <property type="entry name" value="TSP-1 type 1 repeat"/>
    <property type="match status" value="1"/>
</dbReference>
<dbReference type="SMART" id="SM00209">
    <property type="entry name" value="TSP1"/>
    <property type="match status" value="1"/>
</dbReference>
<dbReference type="GO" id="GO:0007156">
    <property type="term" value="P:homophilic cell adhesion via plasma membrane adhesion molecules"/>
    <property type="evidence" value="ECO:0007669"/>
    <property type="project" value="TreeGrafter"/>
</dbReference>
<dbReference type="EMBL" id="FN654889">
    <property type="protein sequence ID" value="CBY37045.1"/>
    <property type="molecule type" value="Genomic_DNA"/>
</dbReference>
<dbReference type="Pfam" id="PF13927">
    <property type="entry name" value="Ig_3"/>
    <property type="match status" value="1"/>
</dbReference>
<keyword evidence="7" id="KW-0675">Receptor</keyword>
<dbReference type="InterPro" id="IPR050958">
    <property type="entry name" value="Cell_Adh-Cytoskel_Orgn"/>
</dbReference>
<dbReference type="InterPro" id="IPR000884">
    <property type="entry name" value="TSP1_rpt"/>
</dbReference>
<dbReference type="GO" id="GO:0050808">
    <property type="term" value="P:synapse organization"/>
    <property type="evidence" value="ECO:0007669"/>
    <property type="project" value="TreeGrafter"/>
</dbReference>
<dbReference type="Proteomes" id="UP000011014">
    <property type="component" value="Unassembled WGS sequence"/>
</dbReference>
<keyword evidence="11" id="KW-1133">Transmembrane helix</keyword>
<evidence type="ECO:0000313" key="13">
    <source>
        <dbReference type="EMBL" id="CBY37045.1"/>
    </source>
</evidence>
<dbReference type="GO" id="GO:0005886">
    <property type="term" value="C:plasma membrane"/>
    <property type="evidence" value="ECO:0007669"/>
    <property type="project" value="TreeGrafter"/>
</dbReference>
<dbReference type="Gene3D" id="2.60.40.10">
    <property type="entry name" value="Immunoglobulins"/>
    <property type="match status" value="2"/>
</dbReference>
<evidence type="ECO:0000256" key="11">
    <source>
        <dbReference type="SAM" id="Phobius"/>
    </source>
</evidence>
<dbReference type="GO" id="GO:0008046">
    <property type="term" value="F:axon guidance receptor activity"/>
    <property type="evidence" value="ECO:0007669"/>
    <property type="project" value="TreeGrafter"/>
</dbReference>
<keyword evidence="9" id="KW-0393">Immunoglobulin domain</keyword>
<dbReference type="InterPro" id="IPR013783">
    <property type="entry name" value="Ig-like_fold"/>
</dbReference>
<dbReference type="SUPFAM" id="SSF48726">
    <property type="entry name" value="Immunoglobulin"/>
    <property type="match status" value="1"/>
</dbReference>
<evidence type="ECO:0000259" key="12">
    <source>
        <dbReference type="PROSITE" id="PS50835"/>
    </source>
</evidence>
<evidence type="ECO:0000256" key="10">
    <source>
        <dbReference type="SAM" id="MobiDB-lite"/>
    </source>
</evidence>
<dbReference type="PANTHER" id="PTHR45080:SF8">
    <property type="entry name" value="IG-LIKE DOMAIN-CONTAINING PROTEIN"/>
    <property type="match status" value="1"/>
</dbReference>
<evidence type="ECO:0000256" key="8">
    <source>
        <dbReference type="ARBA" id="ARBA00023180"/>
    </source>
</evidence>
<keyword evidence="8" id="KW-0325">Glycoprotein</keyword>
<dbReference type="InterPro" id="IPR057755">
    <property type="entry name" value="UNC5A-D-like_N"/>
</dbReference>
<evidence type="ECO:0000256" key="6">
    <source>
        <dbReference type="ARBA" id="ARBA00023157"/>
    </source>
</evidence>
<name>E4YNJ7_OIKDI</name>
<dbReference type="Pfam" id="PF00090">
    <property type="entry name" value="TSP_1"/>
    <property type="match status" value="1"/>
</dbReference>
<comment type="similarity">
    <text evidence="2">Belongs to the unc-5 family.</text>
</comment>
<feature type="region of interest" description="Disordered" evidence="10">
    <location>
        <begin position="436"/>
        <end position="456"/>
    </location>
</feature>
<evidence type="ECO:0000256" key="1">
    <source>
        <dbReference type="ARBA" id="ARBA00004479"/>
    </source>
</evidence>
<evidence type="ECO:0000256" key="3">
    <source>
        <dbReference type="ARBA" id="ARBA00022473"/>
    </source>
</evidence>
<dbReference type="SMART" id="SM00409">
    <property type="entry name" value="IG"/>
    <property type="match status" value="1"/>
</dbReference>
<dbReference type="InterPro" id="IPR036383">
    <property type="entry name" value="TSP1_rpt_sf"/>
</dbReference>
<gene>
    <name evidence="13" type="ORF">GSOID_T00030112001</name>
</gene>
<keyword evidence="11" id="KW-0812">Transmembrane</keyword>
<keyword evidence="6" id="KW-1015">Disulfide bond</keyword>
<proteinExistence type="inferred from homology"/>
<organism evidence="13">
    <name type="scientific">Oikopleura dioica</name>
    <name type="common">Tunicate</name>
    <dbReference type="NCBI Taxonomy" id="34765"/>
    <lineage>
        <taxon>Eukaryota</taxon>
        <taxon>Metazoa</taxon>
        <taxon>Chordata</taxon>
        <taxon>Tunicata</taxon>
        <taxon>Appendicularia</taxon>
        <taxon>Copelata</taxon>
        <taxon>Oikopleuridae</taxon>
        <taxon>Oikopleura</taxon>
    </lineage>
</organism>
<feature type="compositionally biased region" description="Polar residues" evidence="10">
    <location>
        <begin position="441"/>
        <end position="452"/>
    </location>
</feature>
<dbReference type="Pfam" id="PF25609">
    <property type="entry name" value="Unc5_NetrinR_N"/>
    <property type="match status" value="1"/>
</dbReference>
<dbReference type="InterPro" id="IPR003599">
    <property type="entry name" value="Ig_sub"/>
</dbReference>
<dbReference type="PANTHER" id="PTHR45080">
    <property type="entry name" value="CONTACTIN 5"/>
    <property type="match status" value="1"/>
</dbReference>
<keyword evidence="5 11" id="KW-0472">Membrane</keyword>
<keyword evidence="3" id="KW-0217">Developmental protein</keyword>
<evidence type="ECO:0000256" key="7">
    <source>
        <dbReference type="ARBA" id="ARBA00023170"/>
    </source>
</evidence>
<reference evidence="13" key="1">
    <citation type="journal article" date="2010" name="Science">
        <title>Plasticity of animal genome architecture unmasked by rapid evolution of a pelagic tunicate.</title>
        <authorList>
            <person name="Denoeud F."/>
            <person name="Henriet S."/>
            <person name="Mungpakdee S."/>
            <person name="Aury J.M."/>
            <person name="Da Silva C."/>
            <person name="Brinkmann H."/>
            <person name="Mikhaleva J."/>
            <person name="Olsen L.C."/>
            <person name="Jubin C."/>
            <person name="Canestro C."/>
            <person name="Bouquet J.M."/>
            <person name="Danks G."/>
            <person name="Poulain J."/>
            <person name="Campsteijn C."/>
            <person name="Adamski M."/>
            <person name="Cross I."/>
            <person name="Yadetie F."/>
            <person name="Muffato M."/>
            <person name="Louis A."/>
            <person name="Butcher S."/>
            <person name="Tsagkogeorga G."/>
            <person name="Konrad A."/>
            <person name="Singh S."/>
            <person name="Jensen M.F."/>
            <person name="Cong E.H."/>
            <person name="Eikeseth-Otteraa H."/>
            <person name="Noel B."/>
            <person name="Anthouard V."/>
            <person name="Porcel B.M."/>
            <person name="Kachouri-Lafond R."/>
            <person name="Nishino A."/>
            <person name="Ugolini M."/>
            <person name="Chourrout P."/>
            <person name="Nishida H."/>
            <person name="Aasland R."/>
            <person name="Huzurbazar S."/>
            <person name="Westhof E."/>
            <person name="Delsuc F."/>
            <person name="Lehrach H."/>
            <person name="Reinhardt R."/>
            <person name="Weissenbach J."/>
            <person name="Roy S.W."/>
            <person name="Artiguenave F."/>
            <person name="Postlethwait J.H."/>
            <person name="Manak J.R."/>
            <person name="Thompson E.M."/>
            <person name="Jaillon O."/>
            <person name="Du Pasquier L."/>
            <person name="Boudinot P."/>
            <person name="Liberles D.A."/>
            <person name="Volff J.N."/>
            <person name="Philippe H."/>
            <person name="Lenhard B."/>
            <person name="Roest Crollius H."/>
            <person name="Wincker P."/>
            <person name="Chourrout D."/>
        </authorList>
    </citation>
    <scope>NUCLEOTIDE SEQUENCE [LARGE SCALE GENOMIC DNA]</scope>
</reference>
<evidence type="ECO:0000256" key="5">
    <source>
        <dbReference type="ARBA" id="ARBA00023136"/>
    </source>
</evidence>
<evidence type="ECO:0000256" key="2">
    <source>
        <dbReference type="ARBA" id="ARBA00009844"/>
    </source>
</evidence>
<dbReference type="GO" id="GO:0043025">
    <property type="term" value="C:neuronal cell body"/>
    <property type="evidence" value="ECO:0007669"/>
    <property type="project" value="TreeGrafter"/>
</dbReference>
<sequence length="474" mass="52671">MSFDPLPNPDYCPRISWIAAAYPEFVIVPEQQNYLLESQKSIDLQCVFQNADEIAWKCNGRSVSDREFSTSSDDGVVKSVLTVSRMEVLSFFGNDDFWCMCQIRDSKRADQGWIKSQRSFIVHSYLHNKFQKPLPQSGGVKFGEKFVLDCRPPAGNPKPLVSWLKNGQPIKIDGENYELTSQGDLIVNTVDKSAAGNYTCRASSVVGSRLSPPATVFVYTEPTWSDWSDWSPCEVNNDSGCGSGYQKQMRSCANPLPMYDGIKCRGPAKRLEKCFVMCPNAAGVPSDPIPEKSNNDESGDLVVVASVTGAACLLFLILVAGVLFVKNRRKFDYFKHNPHKGAQFTANQDFDIIRVPTHAPEYSALTSRKDGHFGTIENLLYRSECSKKTTMTDLNSNGSSNSDGIYHHVQTFPANSAGSQSAGKSAYQPIQPQPQAAYHPVQNTNPNRSISPMQPPVYQYVNPYSYAYNPHNSR</sequence>
<dbReference type="AlphaFoldDB" id="E4YNJ7"/>
<feature type="transmembrane region" description="Helical" evidence="11">
    <location>
        <begin position="301"/>
        <end position="325"/>
    </location>
</feature>
<evidence type="ECO:0000256" key="4">
    <source>
        <dbReference type="ARBA" id="ARBA00022729"/>
    </source>
</evidence>
<keyword evidence="4" id="KW-0732">Signal</keyword>
<accession>E4YNJ7</accession>
<comment type="subcellular location">
    <subcellularLocation>
        <location evidence="1">Membrane</location>
        <topology evidence="1">Single-pass type I membrane protein</topology>
    </subcellularLocation>
</comment>
<dbReference type="PROSITE" id="PS50835">
    <property type="entry name" value="IG_LIKE"/>
    <property type="match status" value="1"/>
</dbReference>
<evidence type="ECO:0000256" key="9">
    <source>
        <dbReference type="ARBA" id="ARBA00023319"/>
    </source>
</evidence>
<dbReference type="PROSITE" id="PS50092">
    <property type="entry name" value="TSP1"/>
    <property type="match status" value="1"/>
</dbReference>
<dbReference type="SMART" id="SM00408">
    <property type="entry name" value="IGc2"/>
    <property type="match status" value="1"/>
</dbReference>
<dbReference type="GO" id="GO:0030424">
    <property type="term" value="C:axon"/>
    <property type="evidence" value="ECO:0007669"/>
    <property type="project" value="TreeGrafter"/>
</dbReference>
<dbReference type="InterPro" id="IPR007110">
    <property type="entry name" value="Ig-like_dom"/>
</dbReference>
<dbReference type="InterPro" id="IPR003598">
    <property type="entry name" value="Ig_sub2"/>
</dbReference>
<feature type="domain" description="Ig-like" evidence="12">
    <location>
        <begin position="143"/>
        <end position="211"/>
    </location>
</feature>
<dbReference type="Gene3D" id="2.20.100.10">
    <property type="entry name" value="Thrombospondin type-1 (TSP1) repeat"/>
    <property type="match status" value="1"/>
</dbReference>
<dbReference type="InterPro" id="IPR036179">
    <property type="entry name" value="Ig-like_dom_sf"/>
</dbReference>
<protein>
    <recommendedName>
        <fullName evidence="12">Ig-like domain-containing protein</fullName>
    </recommendedName>
</protein>